<protein>
    <submittedName>
        <fullName evidence="1">Uncharacterized protein</fullName>
    </submittedName>
</protein>
<organism evidence="1 2">
    <name type="scientific">Cercophora newfieldiana</name>
    <dbReference type="NCBI Taxonomy" id="92897"/>
    <lineage>
        <taxon>Eukaryota</taxon>
        <taxon>Fungi</taxon>
        <taxon>Dikarya</taxon>
        <taxon>Ascomycota</taxon>
        <taxon>Pezizomycotina</taxon>
        <taxon>Sordariomycetes</taxon>
        <taxon>Sordariomycetidae</taxon>
        <taxon>Sordariales</taxon>
        <taxon>Lasiosphaeriaceae</taxon>
        <taxon>Cercophora</taxon>
    </lineage>
</organism>
<reference evidence="1" key="1">
    <citation type="submission" date="2023-06" db="EMBL/GenBank/DDBJ databases">
        <title>Genome-scale phylogeny and comparative genomics of the fungal order Sordariales.</title>
        <authorList>
            <consortium name="Lawrence Berkeley National Laboratory"/>
            <person name="Hensen N."/>
            <person name="Bonometti L."/>
            <person name="Westerberg I."/>
            <person name="Brannstrom I.O."/>
            <person name="Guillou S."/>
            <person name="Cros-Aarteil S."/>
            <person name="Calhoun S."/>
            <person name="Haridas S."/>
            <person name="Kuo A."/>
            <person name="Mondo S."/>
            <person name="Pangilinan J."/>
            <person name="Riley R."/>
            <person name="Labutti K."/>
            <person name="Andreopoulos B."/>
            <person name="Lipzen A."/>
            <person name="Chen C."/>
            <person name="Yanf M."/>
            <person name="Daum C."/>
            <person name="Ng V."/>
            <person name="Clum A."/>
            <person name="Steindorff A."/>
            <person name="Ohm R."/>
            <person name="Martin F."/>
            <person name="Silar P."/>
            <person name="Natvig D."/>
            <person name="Lalanne C."/>
            <person name="Gautier V."/>
            <person name="Ament-Velasquez S.L."/>
            <person name="Kruys A."/>
            <person name="Hutchinson M.I."/>
            <person name="Powell A.J."/>
            <person name="Barry K."/>
            <person name="Miller A.N."/>
            <person name="Grigoriev I.V."/>
            <person name="Debuchy R."/>
            <person name="Gladieux P."/>
            <person name="Thoren M.H."/>
            <person name="Johannesson H."/>
        </authorList>
    </citation>
    <scope>NUCLEOTIDE SEQUENCE</scope>
    <source>
        <strain evidence="1">SMH2532-1</strain>
    </source>
</reference>
<evidence type="ECO:0000313" key="2">
    <source>
        <dbReference type="Proteomes" id="UP001174936"/>
    </source>
</evidence>
<dbReference type="AlphaFoldDB" id="A0AA40D099"/>
<sequence>MAQDRLEPIERFFRTPRRYRDPFPLWSKSIFPLYWDMCFSGHFTLTRTLLELFLPFVRQMGREIWIPSYGYVKPEKHDPHSWRTSTDHYECATCARLHCRVPPGEVPSREALEEAFEAMNKIWGLPFRGTIWGRDDAVLLSSPPAELDEVMRTGTYMAFCVGLRKKEHQDWAEMYEYCLGEGVFGMEIDPMNEVMVLPWEELLRRFSEAAFKTRRKKYGCLKNAPRKAEEILLPPITPGLLAEVEERLGPLPEDMREMVLVANGFRGLEGEFGGGLPGIDKFEVTPCGSDSWLYLRPDDLTDELSEKAMAAPI</sequence>
<proteinExistence type="predicted"/>
<gene>
    <name evidence="1" type="ORF">B0T16DRAFT_386472</name>
</gene>
<keyword evidence="2" id="KW-1185">Reference proteome</keyword>
<evidence type="ECO:0000313" key="1">
    <source>
        <dbReference type="EMBL" id="KAK0658041.1"/>
    </source>
</evidence>
<name>A0AA40D099_9PEZI</name>
<dbReference type="EMBL" id="JAULSV010000001">
    <property type="protein sequence ID" value="KAK0658041.1"/>
    <property type="molecule type" value="Genomic_DNA"/>
</dbReference>
<dbReference type="Proteomes" id="UP001174936">
    <property type="component" value="Unassembled WGS sequence"/>
</dbReference>
<accession>A0AA40D099</accession>
<comment type="caution">
    <text evidence="1">The sequence shown here is derived from an EMBL/GenBank/DDBJ whole genome shotgun (WGS) entry which is preliminary data.</text>
</comment>